<dbReference type="InterPro" id="IPR035906">
    <property type="entry name" value="MetI-like_sf"/>
</dbReference>
<keyword evidence="4 7" id="KW-0812">Transmembrane</keyword>
<feature type="domain" description="ABC transmembrane type-1" evidence="8">
    <location>
        <begin position="64"/>
        <end position="256"/>
    </location>
</feature>
<name>A0ABU0M692_9HYPH</name>
<comment type="caution">
    <text evidence="9">The sequence shown here is derived from an EMBL/GenBank/DDBJ whole genome shotgun (WGS) entry which is preliminary data.</text>
</comment>
<evidence type="ECO:0000256" key="6">
    <source>
        <dbReference type="ARBA" id="ARBA00023136"/>
    </source>
</evidence>
<comment type="subcellular location">
    <subcellularLocation>
        <location evidence="1 7">Cell membrane</location>
        <topology evidence="1 7">Multi-pass membrane protein</topology>
    </subcellularLocation>
</comment>
<dbReference type="InterPro" id="IPR000515">
    <property type="entry name" value="MetI-like"/>
</dbReference>
<feature type="transmembrane region" description="Helical" evidence="7">
    <location>
        <begin position="135"/>
        <end position="156"/>
    </location>
</feature>
<dbReference type="CDD" id="cd06261">
    <property type="entry name" value="TM_PBP2"/>
    <property type="match status" value="1"/>
</dbReference>
<dbReference type="PROSITE" id="PS50928">
    <property type="entry name" value="ABC_TM1"/>
    <property type="match status" value="1"/>
</dbReference>
<evidence type="ECO:0000256" key="2">
    <source>
        <dbReference type="ARBA" id="ARBA00022448"/>
    </source>
</evidence>
<feature type="transmembrane region" description="Helical" evidence="7">
    <location>
        <begin position="101"/>
        <end position="123"/>
    </location>
</feature>
<keyword evidence="9" id="KW-0762">Sugar transport</keyword>
<feature type="transmembrane region" description="Helical" evidence="7">
    <location>
        <begin position="238"/>
        <end position="256"/>
    </location>
</feature>
<dbReference type="PANTHER" id="PTHR32243">
    <property type="entry name" value="MALTOSE TRANSPORT SYSTEM PERMEASE-RELATED"/>
    <property type="match status" value="1"/>
</dbReference>
<evidence type="ECO:0000256" key="1">
    <source>
        <dbReference type="ARBA" id="ARBA00004651"/>
    </source>
</evidence>
<keyword evidence="5 7" id="KW-1133">Transmembrane helix</keyword>
<dbReference type="InterPro" id="IPR050901">
    <property type="entry name" value="BP-dep_ABC_trans_perm"/>
</dbReference>
<organism evidence="9 10">
    <name type="scientific">Kaistia geumhonensis</name>
    <dbReference type="NCBI Taxonomy" id="410839"/>
    <lineage>
        <taxon>Bacteria</taxon>
        <taxon>Pseudomonadati</taxon>
        <taxon>Pseudomonadota</taxon>
        <taxon>Alphaproteobacteria</taxon>
        <taxon>Hyphomicrobiales</taxon>
        <taxon>Kaistiaceae</taxon>
        <taxon>Kaistia</taxon>
    </lineage>
</organism>
<dbReference type="Gene3D" id="1.10.3720.10">
    <property type="entry name" value="MetI-like"/>
    <property type="match status" value="1"/>
</dbReference>
<dbReference type="PANTHER" id="PTHR32243:SF18">
    <property type="entry name" value="INNER MEMBRANE ABC TRANSPORTER PERMEASE PROTEIN YCJP"/>
    <property type="match status" value="1"/>
</dbReference>
<dbReference type="Proteomes" id="UP001223743">
    <property type="component" value="Unassembled WGS sequence"/>
</dbReference>
<keyword evidence="10" id="KW-1185">Reference proteome</keyword>
<evidence type="ECO:0000259" key="8">
    <source>
        <dbReference type="PROSITE" id="PS50928"/>
    </source>
</evidence>
<comment type="similarity">
    <text evidence="7">Belongs to the binding-protein-dependent transport system permease family.</text>
</comment>
<reference evidence="9 10" key="1">
    <citation type="submission" date="2023-07" db="EMBL/GenBank/DDBJ databases">
        <title>Genomic Encyclopedia of Type Strains, Phase IV (KMG-IV): sequencing the most valuable type-strain genomes for metagenomic binning, comparative biology and taxonomic classification.</title>
        <authorList>
            <person name="Goeker M."/>
        </authorList>
    </citation>
    <scope>NUCLEOTIDE SEQUENCE [LARGE SCALE GENOMIC DNA]</scope>
    <source>
        <strain evidence="9 10">B1-1</strain>
    </source>
</reference>
<feature type="transmembrane region" description="Helical" evidence="7">
    <location>
        <begin position="68"/>
        <end position="89"/>
    </location>
</feature>
<sequence>MKRYALLALALVFLAIYLFPLYWMYLTAFKPSSETFTYPPSFWPHDPEWNFAKVFVDKKMATYLSNSLLIAVGTTAIVALFGTGCAYALSRVRSVWMDVILFLILMMQVLPSSLMATPIFVIFNQIGLIATPRTAVVLVQAAKVLPLYIVLTRTSFMQIPKELEEAARVDGATRFGAFMRIAVPLARNGILVTSVLIFLQSFGEYVYSRSLISEEALQTATVGLMNFMGPNTTDWNGIMTYAVIYVTPILFVFVLLQRKIVSGLTAGALK</sequence>
<evidence type="ECO:0000256" key="4">
    <source>
        <dbReference type="ARBA" id="ARBA00022692"/>
    </source>
</evidence>
<protein>
    <submittedName>
        <fullName evidence="9">Multiple sugar transport system permease protein</fullName>
    </submittedName>
</protein>
<keyword evidence="2 7" id="KW-0813">Transport</keyword>
<dbReference type="SUPFAM" id="SSF161098">
    <property type="entry name" value="MetI-like"/>
    <property type="match status" value="1"/>
</dbReference>
<keyword evidence="6 7" id="KW-0472">Membrane</keyword>
<accession>A0ABU0M692</accession>
<gene>
    <name evidence="9" type="ORF">QO015_002100</name>
</gene>
<dbReference type="EMBL" id="JAUSWJ010000001">
    <property type="protein sequence ID" value="MDQ0516487.1"/>
    <property type="molecule type" value="Genomic_DNA"/>
</dbReference>
<feature type="transmembrane region" description="Helical" evidence="7">
    <location>
        <begin position="7"/>
        <end position="25"/>
    </location>
</feature>
<evidence type="ECO:0000256" key="7">
    <source>
        <dbReference type="RuleBase" id="RU363032"/>
    </source>
</evidence>
<keyword evidence="3" id="KW-1003">Cell membrane</keyword>
<evidence type="ECO:0000313" key="9">
    <source>
        <dbReference type="EMBL" id="MDQ0516487.1"/>
    </source>
</evidence>
<evidence type="ECO:0000313" key="10">
    <source>
        <dbReference type="Proteomes" id="UP001223743"/>
    </source>
</evidence>
<evidence type="ECO:0000256" key="5">
    <source>
        <dbReference type="ARBA" id="ARBA00022989"/>
    </source>
</evidence>
<proteinExistence type="inferred from homology"/>
<dbReference type="RefSeq" id="WP_266279540.1">
    <property type="nucleotide sequence ID" value="NZ_JAPKNF010000001.1"/>
</dbReference>
<evidence type="ECO:0000256" key="3">
    <source>
        <dbReference type="ARBA" id="ARBA00022475"/>
    </source>
</evidence>
<feature type="transmembrane region" description="Helical" evidence="7">
    <location>
        <begin position="177"/>
        <end position="199"/>
    </location>
</feature>
<dbReference type="Pfam" id="PF00528">
    <property type="entry name" value="BPD_transp_1"/>
    <property type="match status" value="1"/>
</dbReference>